<organism evidence="1 2">
    <name type="scientific">Polystyrenella longa</name>
    <dbReference type="NCBI Taxonomy" id="2528007"/>
    <lineage>
        <taxon>Bacteria</taxon>
        <taxon>Pseudomonadati</taxon>
        <taxon>Planctomycetota</taxon>
        <taxon>Planctomycetia</taxon>
        <taxon>Planctomycetales</taxon>
        <taxon>Planctomycetaceae</taxon>
        <taxon>Polystyrenella</taxon>
    </lineage>
</organism>
<evidence type="ECO:0000313" key="1">
    <source>
        <dbReference type="EMBL" id="QDU82686.1"/>
    </source>
</evidence>
<name>A0A518CTX6_9PLAN</name>
<protein>
    <submittedName>
        <fullName evidence="1">Uncharacterized protein</fullName>
    </submittedName>
</protein>
<dbReference type="EMBL" id="CP036281">
    <property type="protein sequence ID" value="QDU82686.1"/>
    <property type="molecule type" value="Genomic_DNA"/>
</dbReference>
<evidence type="ECO:0000313" key="2">
    <source>
        <dbReference type="Proteomes" id="UP000317178"/>
    </source>
</evidence>
<reference evidence="1 2" key="1">
    <citation type="submission" date="2019-02" db="EMBL/GenBank/DDBJ databases">
        <title>Deep-cultivation of Planctomycetes and their phenomic and genomic characterization uncovers novel biology.</title>
        <authorList>
            <person name="Wiegand S."/>
            <person name="Jogler M."/>
            <person name="Boedeker C."/>
            <person name="Pinto D."/>
            <person name="Vollmers J."/>
            <person name="Rivas-Marin E."/>
            <person name="Kohn T."/>
            <person name="Peeters S.H."/>
            <person name="Heuer A."/>
            <person name="Rast P."/>
            <person name="Oberbeckmann S."/>
            <person name="Bunk B."/>
            <person name="Jeske O."/>
            <person name="Meyerdierks A."/>
            <person name="Storesund J.E."/>
            <person name="Kallscheuer N."/>
            <person name="Luecker S."/>
            <person name="Lage O.M."/>
            <person name="Pohl T."/>
            <person name="Merkel B.J."/>
            <person name="Hornburger P."/>
            <person name="Mueller R.-W."/>
            <person name="Bruemmer F."/>
            <person name="Labrenz M."/>
            <person name="Spormann A.M."/>
            <person name="Op den Camp H."/>
            <person name="Overmann J."/>
            <person name="Amann R."/>
            <person name="Jetten M.S.M."/>
            <person name="Mascher T."/>
            <person name="Medema M.H."/>
            <person name="Devos D.P."/>
            <person name="Kaster A.-K."/>
            <person name="Ovreas L."/>
            <person name="Rohde M."/>
            <person name="Galperin M.Y."/>
            <person name="Jogler C."/>
        </authorList>
    </citation>
    <scope>NUCLEOTIDE SEQUENCE [LARGE SCALE GENOMIC DNA]</scope>
    <source>
        <strain evidence="1 2">Pla110</strain>
    </source>
</reference>
<accession>A0A518CTX6</accession>
<dbReference type="Proteomes" id="UP000317178">
    <property type="component" value="Chromosome"/>
</dbReference>
<sequence>MKTLAELEQMIMMQANEIRLLKRRLERMGRHPITGGLRLCKTTEAGSKGDPVTVEWYEGDLGTETTTEKEGTPWLRLADIDDDVWAYAGRVNGRLEIINAECGGEEEEA</sequence>
<dbReference type="KEGG" id="plon:Pla110_44470"/>
<keyword evidence="2" id="KW-1185">Reference proteome</keyword>
<dbReference type="AlphaFoldDB" id="A0A518CTX6"/>
<proteinExistence type="predicted"/>
<gene>
    <name evidence="1" type="ORF">Pla110_44470</name>
</gene>
<dbReference type="RefSeq" id="WP_144999093.1">
    <property type="nucleotide sequence ID" value="NZ_CP036281.1"/>
</dbReference>